<dbReference type="PANTHER" id="PTHR32024">
    <property type="entry name" value="TRK SYSTEM POTASSIUM UPTAKE PROTEIN TRKG-RELATED"/>
    <property type="match status" value="1"/>
</dbReference>
<keyword evidence="6" id="KW-0630">Potassium</keyword>
<dbReference type="InterPro" id="IPR003445">
    <property type="entry name" value="Cat_transpt"/>
</dbReference>
<dbReference type="RefSeq" id="WP_379887562.1">
    <property type="nucleotide sequence ID" value="NZ_JBHSDI010000015.1"/>
</dbReference>
<keyword evidence="8" id="KW-0406">Ion transport</keyword>
<proteinExistence type="predicted"/>
<dbReference type="PANTHER" id="PTHR32024:SF1">
    <property type="entry name" value="KTR SYSTEM POTASSIUM UPTAKE PROTEIN B"/>
    <property type="match status" value="1"/>
</dbReference>
<evidence type="ECO:0000313" key="11">
    <source>
        <dbReference type="EMBL" id="MFC4259733.1"/>
    </source>
</evidence>
<comment type="caution">
    <text evidence="11">The sequence shown here is derived from an EMBL/GenBank/DDBJ whole genome shotgun (WGS) entry which is preliminary data.</text>
</comment>
<evidence type="ECO:0000256" key="9">
    <source>
        <dbReference type="ARBA" id="ARBA00023136"/>
    </source>
</evidence>
<reference evidence="12" key="1">
    <citation type="journal article" date="2019" name="Int. J. Syst. Evol. Microbiol.">
        <title>The Global Catalogue of Microorganisms (GCM) 10K type strain sequencing project: providing services to taxonomists for standard genome sequencing and annotation.</title>
        <authorList>
            <consortium name="The Broad Institute Genomics Platform"/>
            <consortium name="The Broad Institute Genome Sequencing Center for Infectious Disease"/>
            <person name="Wu L."/>
            <person name="Ma J."/>
        </authorList>
    </citation>
    <scope>NUCLEOTIDE SEQUENCE [LARGE SCALE GENOMIC DNA]</scope>
    <source>
        <strain evidence="12">CECT 7297</strain>
    </source>
</reference>
<dbReference type="InterPro" id="IPR004772">
    <property type="entry name" value="TrkH"/>
</dbReference>
<accession>A0ABV8QJ58</accession>
<gene>
    <name evidence="11" type="ORF">ACFOZ5_11905</name>
</gene>
<evidence type="ECO:0000256" key="5">
    <source>
        <dbReference type="ARBA" id="ARBA00022692"/>
    </source>
</evidence>
<feature type="transmembrane region" description="Helical" evidence="10">
    <location>
        <begin position="140"/>
        <end position="160"/>
    </location>
</feature>
<evidence type="ECO:0000256" key="4">
    <source>
        <dbReference type="ARBA" id="ARBA00022538"/>
    </source>
</evidence>
<evidence type="ECO:0000256" key="6">
    <source>
        <dbReference type="ARBA" id="ARBA00022958"/>
    </source>
</evidence>
<protein>
    <submittedName>
        <fullName evidence="11">TrkH family potassium uptake protein</fullName>
    </submittedName>
</protein>
<evidence type="ECO:0000256" key="2">
    <source>
        <dbReference type="ARBA" id="ARBA00022448"/>
    </source>
</evidence>
<keyword evidence="5 10" id="KW-0812">Transmembrane</keyword>
<dbReference type="NCBIfam" id="TIGR00933">
    <property type="entry name" value="2a38"/>
    <property type="match status" value="1"/>
</dbReference>
<dbReference type="Proteomes" id="UP001595798">
    <property type="component" value="Unassembled WGS sequence"/>
</dbReference>
<keyword evidence="3" id="KW-1003">Cell membrane</keyword>
<feature type="transmembrane region" description="Helical" evidence="10">
    <location>
        <begin position="411"/>
        <end position="435"/>
    </location>
</feature>
<feature type="transmembrane region" description="Helical" evidence="10">
    <location>
        <begin position="291"/>
        <end position="314"/>
    </location>
</feature>
<evidence type="ECO:0000256" key="3">
    <source>
        <dbReference type="ARBA" id="ARBA00022475"/>
    </source>
</evidence>
<feature type="transmembrane region" description="Helical" evidence="10">
    <location>
        <begin position="52"/>
        <end position="73"/>
    </location>
</feature>
<keyword evidence="7 10" id="KW-1133">Transmembrane helix</keyword>
<evidence type="ECO:0000256" key="8">
    <source>
        <dbReference type="ARBA" id="ARBA00023065"/>
    </source>
</evidence>
<name>A0ABV8QJ58_9GAMM</name>
<evidence type="ECO:0000256" key="10">
    <source>
        <dbReference type="SAM" id="Phobius"/>
    </source>
</evidence>
<sequence length="453" mass="48492">MRSSVLSLIRAGRDTRRRHRLNPPKLLIEGFLALIVIGACALKLPFATVLPISWMEAFFTATSAVTVTGLVVVDTGSQFTLFGQVVILTLIQLGGLGLMTFAVLTALALGFRLSLSHQLAAKEAFNQVTLGTAVHAGRSIALFAVLMEGLGLILLAIFFVPELGWGQGLYHALFYTISAFNNAGFALSSDSLSAYVTSPGISLSVTFLFIIGGLGYLVVIEVFEKRRFSALSVYARLILASTLILNLLATLIFLLLEYDNPATLGAFEDFFSKLLAAWFQGTTPRTAGFNTIDIASISAGTSVLFLLLMFIGGAPNSTSSGIKISTFVILLAATRSFLRGNLDITLFRRSISRESLLKALAVTTLAMAIVFLAVMGLSILVKDDFLNIAFEVVSAFGTVGLSRGTTEHLGAAGQLVIMATMLIGRVGPLTLGYILTVRRKTTVRYARTELPVG</sequence>
<evidence type="ECO:0000256" key="7">
    <source>
        <dbReference type="ARBA" id="ARBA00022989"/>
    </source>
</evidence>
<dbReference type="Pfam" id="PF02386">
    <property type="entry name" value="TrkH"/>
    <property type="match status" value="1"/>
</dbReference>
<feature type="transmembrane region" description="Helical" evidence="10">
    <location>
        <begin position="201"/>
        <end position="223"/>
    </location>
</feature>
<evidence type="ECO:0000256" key="1">
    <source>
        <dbReference type="ARBA" id="ARBA00004651"/>
    </source>
</evidence>
<keyword evidence="12" id="KW-1185">Reference proteome</keyword>
<feature type="transmembrane region" description="Helical" evidence="10">
    <location>
        <begin position="359"/>
        <end position="381"/>
    </location>
</feature>
<evidence type="ECO:0000313" key="12">
    <source>
        <dbReference type="Proteomes" id="UP001595798"/>
    </source>
</evidence>
<keyword evidence="2" id="KW-0813">Transport</keyword>
<feature type="transmembrane region" description="Helical" evidence="10">
    <location>
        <begin position="235"/>
        <end position="256"/>
    </location>
</feature>
<dbReference type="EMBL" id="JBHSDI010000015">
    <property type="protein sequence ID" value="MFC4259733.1"/>
    <property type="molecule type" value="Genomic_DNA"/>
</dbReference>
<keyword evidence="4" id="KW-0633">Potassium transport</keyword>
<comment type="subcellular location">
    <subcellularLocation>
        <location evidence="1">Cell membrane</location>
        <topology evidence="1">Multi-pass membrane protein</topology>
    </subcellularLocation>
</comment>
<keyword evidence="9 10" id="KW-0472">Membrane</keyword>
<feature type="transmembrane region" description="Helical" evidence="10">
    <location>
        <begin position="172"/>
        <end position="189"/>
    </location>
</feature>
<organism evidence="11 12">
    <name type="scientific">Marinobacter lacisalsi</name>
    <dbReference type="NCBI Taxonomy" id="475979"/>
    <lineage>
        <taxon>Bacteria</taxon>
        <taxon>Pseudomonadati</taxon>
        <taxon>Pseudomonadota</taxon>
        <taxon>Gammaproteobacteria</taxon>
        <taxon>Pseudomonadales</taxon>
        <taxon>Marinobacteraceae</taxon>
        <taxon>Marinobacter</taxon>
    </lineage>
</organism>
<feature type="transmembrane region" description="Helical" evidence="10">
    <location>
        <begin position="85"/>
        <end position="109"/>
    </location>
</feature>
<feature type="transmembrane region" description="Helical" evidence="10">
    <location>
        <begin position="26"/>
        <end position="46"/>
    </location>
</feature>